<feature type="domain" description="HTH cro/C1-type" evidence="1">
    <location>
        <begin position="18"/>
        <end position="77"/>
    </location>
</feature>
<dbReference type="AlphaFoldDB" id="A0AAW9SWY2"/>
<dbReference type="InterPro" id="IPR010982">
    <property type="entry name" value="Lambda_DNA-bd_dom_sf"/>
</dbReference>
<gene>
    <name evidence="2" type="ORF">QP460_000610</name>
</gene>
<comment type="caution">
    <text evidence="2">The sequence shown here is derived from an EMBL/GenBank/DDBJ whole genome shotgun (WGS) entry which is preliminary data.</text>
</comment>
<reference evidence="2" key="1">
    <citation type="submission" date="2023-05" db="EMBL/GenBank/DDBJ databases">
        <authorList>
            <person name="Du J."/>
        </authorList>
    </citation>
    <scope>NUCLEOTIDE SEQUENCE</scope>
    <source>
        <strain evidence="2">UMB1064</strain>
    </source>
</reference>
<proteinExistence type="predicted"/>
<sequence length="80" mass="9161">MSKRIEFDLQVKASYKPLWKLLVDKEKLKQDLREEAKLSSTTMARLNNGDNVTTDVLLRICQVLNCQIGDIVTIIPKEEA</sequence>
<dbReference type="GO" id="GO:0003677">
    <property type="term" value="F:DNA binding"/>
    <property type="evidence" value="ECO:0007669"/>
    <property type="project" value="InterPro"/>
</dbReference>
<organism evidence="2 3">
    <name type="scientific">Corynebacterium amycolatum</name>
    <dbReference type="NCBI Taxonomy" id="43765"/>
    <lineage>
        <taxon>Bacteria</taxon>
        <taxon>Bacillati</taxon>
        <taxon>Actinomycetota</taxon>
        <taxon>Actinomycetes</taxon>
        <taxon>Mycobacteriales</taxon>
        <taxon>Corynebacteriaceae</taxon>
        <taxon>Corynebacterium</taxon>
    </lineage>
</organism>
<dbReference type="Pfam" id="PF13443">
    <property type="entry name" value="HTH_26"/>
    <property type="match status" value="1"/>
</dbReference>
<evidence type="ECO:0000313" key="3">
    <source>
        <dbReference type="Proteomes" id="UP001223646"/>
    </source>
</evidence>
<reference evidence="2" key="2">
    <citation type="submission" date="2024-05" db="EMBL/GenBank/DDBJ databases">
        <authorList>
            <person name="Wolfe A."/>
        </authorList>
    </citation>
    <scope>NUCLEOTIDE SEQUENCE</scope>
    <source>
        <strain evidence="2">UMB1064</strain>
    </source>
</reference>
<dbReference type="SUPFAM" id="SSF47413">
    <property type="entry name" value="lambda repressor-like DNA-binding domains"/>
    <property type="match status" value="1"/>
</dbReference>
<dbReference type="InterPro" id="IPR001387">
    <property type="entry name" value="Cro/C1-type_HTH"/>
</dbReference>
<accession>A0AAW9SWY2</accession>
<dbReference type="GeneID" id="92738776"/>
<dbReference type="Proteomes" id="UP001223646">
    <property type="component" value="Unassembled WGS sequence"/>
</dbReference>
<dbReference type="RefSeq" id="WP_005295494.1">
    <property type="nucleotide sequence ID" value="NZ_JAFJMB010000002.1"/>
</dbReference>
<name>A0AAW9SWY2_CORAY</name>
<evidence type="ECO:0000313" key="2">
    <source>
        <dbReference type="EMBL" id="MEO3716096.1"/>
    </source>
</evidence>
<dbReference type="EMBL" id="JASOOY020000002">
    <property type="protein sequence ID" value="MEO3716096.1"/>
    <property type="molecule type" value="Genomic_DNA"/>
</dbReference>
<evidence type="ECO:0000259" key="1">
    <source>
        <dbReference type="Pfam" id="PF13443"/>
    </source>
</evidence>
<protein>
    <submittedName>
        <fullName evidence="2">Helix-turn-helix transcriptional regulator</fullName>
    </submittedName>
</protein>
<dbReference type="Gene3D" id="1.10.260.40">
    <property type="entry name" value="lambda repressor-like DNA-binding domains"/>
    <property type="match status" value="1"/>
</dbReference>